<accession>A0ABY6Z2Q3</accession>
<keyword evidence="3" id="KW-1185">Reference proteome</keyword>
<dbReference type="RefSeq" id="WP_268044460.1">
    <property type="nucleotide sequence ID" value="NZ_CP104064.1"/>
</dbReference>
<dbReference type="InterPro" id="IPR056471">
    <property type="entry name" value="HD-CE"/>
</dbReference>
<evidence type="ECO:0000259" key="1">
    <source>
        <dbReference type="Pfam" id="PF24391"/>
    </source>
</evidence>
<protein>
    <recommendedName>
        <fullName evidence="1">HD-CE domain-containing protein</fullName>
    </recommendedName>
</protein>
<feature type="domain" description="HD-CE" evidence="1">
    <location>
        <begin position="4"/>
        <end position="195"/>
    </location>
</feature>
<evidence type="ECO:0000313" key="2">
    <source>
        <dbReference type="EMBL" id="WAH37029.1"/>
    </source>
</evidence>
<evidence type="ECO:0000313" key="3">
    <source>
        <dbReference type="Proteomes" id="UP001164803"/>
    </source>
</evidence>
<dbReference type="Pfam" id="PF24391">
    <property type="entry name" value="HD-CE"/>
    <property type="match status" value="1"/>
</dbReference>
<gene>
    <name evidence="2" type="ORF">NZD86_00140</name>
</gene>
<dbReference type="EMBL" id="CP104064">
    <property type="protein sequence ID" value="WAH37029.1"/>
    <property type="molecule type" value="Genomic_DNA"/>
</dbReference>
<name>A0ABY6Z2Q3_9BACL</name>
<sequence length="244" mass="28245">MFSACYLHDIGMLTSPKRRRLHDQNKDDIKHLQETVSGILEVAASNSSDTGLIPQLALNHIYDIHSSVERLREEIVRTEHPFVSEKELVSDYPKLPLSVAERRDIGVISSAHGKLKQEVAEIPEELHDGVHPINLRLLSLLLRIADLSDVSKDRVRQEVLERHYDNMSKYSIFHWVKHLSVDDFTIERQKTDMSSRTVVTMYIEHNYLPVGNLPKDILHHRCGNNCKLKYKEKYVTKFMLDGKK</sequence>
<organism evidence="2 3">
    <name type="scientific">Alicyclobacillus dauci</name>
    <dbReference type="NCBI Taxonomy" id="1475485"/>
    <lineage>
        <taxon>Bacteria</taxon>
        <taxon>Bacillati</taxon>
        <taxon>Bacillota</taxon>
        <taxon>Bacilli</taxon>
        <taxon>Bacillales</taxon>
        <taxon>Alicyclobacillaceae</taxon>
        <taxon>Alicyclobacillus</taxon>
    </lineage>
</organism>
<reference evidence="2" key="1">
    <citation type="submission" date="2022-08" db="EMBL/GenBank/DDBJ databases">
        <title>Alicyclobacillus dauci DSM2870, complete genome.</title>
        <authorList>
            <person name="Wang Q."/>
            <person name="Cai R."/>
            <person name="Wang Z."/>
        </authorList>
    </citation>
    <scope>NUCLEOTIDE SEQUENCE</scope>
    <source>
        <strain evidence="2">DSM 28700</strain>
    </source>
</reference>
<dbReference type="Proteomes" id="UP001164803">
    <property type="component" value="Chromosome"/>
</dbReference>
<proteinExistence type="predicted"/>